<dbReference type="Proteomes" id="UP000192929">
    <property type="component" value="Unassembled WGS sequence"/>
</dbReference>
<accession>A0A1X7C0Z5</accession>
<dbReference type="RefSeq" id="WP_085105873.1">
    <property type="nucleotide sequence ID" value="NZ_FXAC01000001.1"/>
</dbReference>
<keyword evidence="2" id="KW-1185">Reference proteome</keyword>
<sequence>MDGAQALALSMSRRLVALEVLRGLALLGTLLTNIWLFSSSSVSSLAALVVAAVLATSPQA</sequence>
<name>A0A1X7C0Z5_9MICC</name>
<proteinExistence type="predicted"/>
<gene>
    <name evidence="1" type="ORF">SAMN06296028_10121</name>
</gene>
<reference evidence="2" key="1">
    <citation type="submission" date="2017-04" db="EMBL/GenBank/DDBJ databases">
        <authorList>
            <person name="Varghese N."/>
            <person name="Submissions S."/>
        </authorList>
    </citation>
    <scope>NUCLEOTIDE SEQUENCE [LARGE SCALE GENOMIC DNA]</scope>
    <source>
        <strain evidence="2">NIO-1021</strain>
    </source>
</reference>
<protein>
    <submittedName>
        <fullName evidence="1">Uncharacterized protein</fullName>
    </submittedName>
</protein>
<dbReference type="AlphaFoldDB" id="A0A1X7C0Z5"/>
<evidence type="ECO:0000313" key="2">
    <source>
        <dbReference type="Proteomes" id="UP000192929"/>
    </source>
</evidence>
<organism evidence="1 2">
    <name type="scientific">Kocuria marina subsp. indica</name>
    <dbReference type="NCBI Taxonomy" id="1049583"/>
    <lineage>
        <taxon>Bacteria</taxon>
        <taxon>Bacillati</taxon>
        <taxon>Actinomycetota</taxon>
        <taxon>Actinomycetes</taxon>
        <taxon>Micrococcales</taxon>
        <taxon>Micrococcaceae</taxon>
        <taxon>Kocuria</taxon>
    </lineage>
</organism>
<dbReference type="EMBL" id="FXAC01000001">
    <property type="protein sequence ID" value="SME88056.1"/>
    <property type="molecule type" value="Genomic_DNA"/>
</dbReference>
<evidence type="ECO:0000313" key="1">
    <source>
        <dbReference type="EMBL" id="SME88056.1"/>
    </source>
</evidence>